<evidence type="ECO:0000313" key="2">
    <source>
        <dbReference type="Proteomes" id="UP000306102"/>
    </source>
</evidence>
<dbReference type="EMBL" id="SDRB02005397">
    <property type="protein sequence ID" value="THG14361.1"/>
    <property type="molecule type" value="Genomic_DNA"/>
</dbReference>
<dbReference type="InterPro" id="IPR004158">
    <property type="entry name" value="DUF247_pln"/>
</dbReference>
<dbReference type="Proteomes" id="UP000306102">
    <property type="component" value="Unassembled WGS sequence"/>
</dbReference>
<dbReference type="Pfam" id="PF03140">
    <property type="entry name" value="DUF247"/>
    <property type="match status" value="1"/>
</dbReference>
<proteinExistence type="predicted"/>
<sequence length="424" mass="49109">MHDHLRKENEKAYEPSIVAIGPYHHGKPNLKGMEVHKLRFLRRFLSRRNETSVNIYVMAIRELEDRARKCYAETTGLGLDCNSDQFVEMMLLDGFFIIELFCMSKMLQLVGENQQFFELVQPVLTNENYHIFQAFHNVQQLLAENHHIFQSQQIMYAIGRDLILLENQLPFFILNRLFDMTNSDSNLGIIQITLDFLKHLTPQHKLQAPGGISIDNIKHLLDLVHNSWCSKLPETNRNVITREKWEFINSATELQEAGVQFKKAEGSNLFDIKFNSGTLEIPLLSITDYTKSFLTNLVAFELCPSYEVYSMWHKLFKITITHLDDFGYSEVFINVNNHCKRRRNVKYMMPIESIPFHEIICFKNVDKLQAGELKLVGSLQLASQCCKEHMIGFAIVFIPFFESDLRKASESLKRVAAAVLAAHD</sequence>
<comment type="caution">
    <text evidence="1">The sequence shown here is derived from an EMBL/GenBank/DDBJ whole genome shotgun (WGS) entry which is preliminary data.</text>
</comment>
<reference evidence="1 2" key="1">
    <citation type="journal article" date="2018" name="Proc. Natl. Acad. Sci. U.S.A.">
        <title>Draft genome sequence of Camellia sinensis var. sinensis provides insights into the evolution of the tea genome and tea quality.</title>
        <authorList>
            <person name="Wei C."/>
            <person name="Yang H."/>
            <person name="Wang S."/>
            <person name="Zhao J."/>
            <person name="Liu C."/>
            <person name="Gao L."/>
            <person name="Xia E."/>
            <person name="Lu Y."/>
            <person name="Tai Y."/>
            <person name="She G."/>
            <person name="Sun J."/>
            <person name="Cao H."/>
            <person name="Tong W."/>
            <person name="Gao Q."/>
            <person name="Li Y."/>
            <person name="Deng W."/>
            <person name="Jiang X."/>
            <person name="Wang W."/>
            <person name="Chen Q."/>
            <person name="Zhang S."/>
            <person name="Li H."/>
            <person name="Wu J."/>
            <person name="Wang P."/>
            <person name="Li P."/>
            <person name="Shi C."/>
            <person name="Zheng F."/>
            <person name="Jian J."/>
            <person name="Huang B."/>
            <person name="Shan D."/>
            <person name="Shi M."/>
            <person name="Fang C."/>
            <person name="Yue Y."/>
            <person name="Li F."/>
            <person name="Li D."/>
            <person name="Wei S."/>
            <person name="Han B."/>
            <person name="Jiang C."/>
            <person name="Yin Y."/>
            <person name="Xia T."/>
            <person name="Zhang Z."/>
            <person name="Bennetzen J.L."/>
            <person name="Zhao S."/>
            <person name="Wan X."/>
        </authorList>
    </citation>
    <scope>NUCLEOTIDE SEQUENCE [LARGE SCALE GENOMIC DNA]</scope>
    <source>
        <strain evidence="2">cv. Shuchazao</strain>
        <tissue evidence="1">Leaf</tissue>
    </source>
</reference>
<organism evidence="1 2">
    <name type="scientific">Camellia sinensis var. sinensis</name>
    <name type="common">China tea</name>
    <dbReference type="NCBI Taxonomy" id="542762"/>
    <lineage>
        <taxon>Eukaryota</taxon>
        <taxon>Viridiplantae</taxon>
        <taxon>Streptophyta</taxon>
        <taxon>Embryophyta</taxon>
        <taxon>Tracheophyta</taxon>
        <taxon>Spermatophyta</taxon>
        <taxon>Magnoliopsida</taxon>
        <taxon>eudicotyledons</taxon>
        <taxon>Gunneridae</taxon>
        <taxon>Pentapetalae</taxon>
        <taxon>asterids</taxon>
        <taxon>Ericales</taxon>
        <taxon>Theaceae</taxon>
        <taxon>Camellia</taxon>
    </lineage>
</organism>
<accession>A0A4S4EDF6</accession>
<dbReference type="PANTHER" id="PTHR31170:SF25">
    <property type="entry name" value="BNAA09G04570D PROTEIN"/>
    <property type="match status" value="1"/>
</dbReference>
<protein>
    <submittedName>
        <fullName evidence="1">Uncharacterized protein</fullName>
    </submittedName>
</protein>
<dbReference type="STRING" id="542762.A0A4S4EDF6"/>
<dbReference type="PANTHER" id="PTHR31170">
    <property type="entry name" value="BNAC04G53230D PROTEIN"/>
    <property type="match status" value="1"/>
</dbReference>
<keyword evidence="2" id="KW-1185">Reference proteome</keyword>
<dbReference type="AlphaFoldDB" id="A0A4S4EDF6"/>
<name>A0A4S4EDF6_CAMSN</name>
<evidence type="ECO:0000313" key="1">
    <source>
        <dbReference type="EMBL" id="THG14361.1"/>
    </source>
</evidence>
<gene>
    <name evidence="1" type="ORF">TEA_018915</name>
</gene>